<gene>
    <name evidence="1" type="ORF">SAMN05444390_10192</name>
</gene>
<proteinExistence type="predicted"/>
<evidence type="ECO:0000313" key="1">
    <source>
        <dbReference type="EMBL" id="SEF62870.1"/>
    </source>
</evidence>
<reference evidence="1 2" key="1">
    <citation type="submission" date="2016-10" db="EMBL/GenBank/DDBJ databases">
        <authorList>
            <person name="de Groot N.N."/>
        </authorList>
    </citation>
    <scope>NUCLEOTIDE SEQUENCE [LARGE SCALE GENOMIC DNA]</scope>
    <source>
        <strain evidence="1 2">DSM 22012</strain>
    </source>
</reference>
<dbReference type="Proteomes" id="UP000236745">
    <property type="component" value="Unassembled WGS sequence"/>
</dbReference>
<evidence type="ECO:0000313" key="2">
    <source>
        <dbReference type="Proteomes" id="UP000236745"/>
    </source>
</evidence>
<accession>A0A1H5TJA9</accession>
<protein>
    <submittedName>
        <fullName evidence="1">Uncharacterized protein</fullName>
    </submittedName>
</protein>
<name>A0A1H5TJA9_9GAMM</name>
<sequence>MAISSVQGYAAVSGAYRSMQGISAGAMEGERAAMAGRAAASADRVQLSAEAQQLSRSASVYSMETAAGRREVDLDSYFAPVTEVTDLDSQLGSLLMPNPANLSALQDHISKVFPDFLSANGIPEAPQSIRYDNAGQLLLPDDYPYADQLTAALEDNPAMARELHTAAGLASHVAALQSLEPFHQEAARAQSQAEIDALVDKYSYLFGADRSYPSIALHFSGEGVLSIKADGESMLA</sequence>
<organism evidence="1 2">
    <name type="scientific">Marinobacterium lutimaris</name>
    <dbReference type="NCBI Taxonomy" id="568106"/>
    <lineage>
        <taxon>Bacteria</taxon>
        <taxon>Pseudomonadati</taxon>
        <taxon>Pseudomonadota</taxon>
        <taxon>Gammaproteobacteria</taxon>
        <taxon>Oceanospirillales</taxon>
        <taxon>Oceanospirillaceae</taxon>
        <taxon>Marinobacterium</taxon>
    </lineage>
</organism>
<dbReference type="OrthoDB" id="9180803at2"/>
<keyword evidence="2" id="KW-1185">Reference proteome</keyword>
<dbReference type="RefSeq" id="WP_104001124.1">
    <property type="nucleotide sequence ID" value="NZ_FNVQ01000001.1"/>
</dbReference>
<dbReference type="EMBL" id="FNVQ01000001">
    <property type="protein sequence ID" value="SEF62870.1"/>
    <property type="molecule type" value="Genomic_DNA"/>
</dbReference>
<dbReference type="AlphaFoldDB" id="A0A1H5TJA9"/>